<evidence type="ECO:0000313" key="3">
    <source>
        <dbReference type="Proteomes" id="UP000239415"/>
    </source>
</evidence>
<comment type="caution">
    <text evidence="2">The sequence shown here is derived from an EMBL/GenBank/DDBJ whole genome shotgun (WGS) entry which is preliminary data.</text>
</comment>
<evidence type="ECO:0000256" key="1">
    <source>
        <dbReference type="SAM" id="MobiDB-lite"/>
    </source>
</evidence>
<reference evidence="2 3" key="1">
    <citation type="submission" date="2018-03" db="EMBL/GenBank/DDBJ databases">
        <title>Genomic Encyclopedia of Archaeal and Bacterial Type Strains, Phase II (KMG-II): from individual species to whole genera.</title>
        <authorList>
            <person name="Goeker M."/>
        </authorList>
    </citation>
    <scope>NUCLEOTIDE SEQUENCE [LARGE SCALE GENOMIC DNA]</scope>
    <source>
        <strain evidence="2 3">DSM 43146</strain>
    </source>
</reference>
<feature type="region of interest" description="Disordered" evidence="1">
    <location>
        <begin position="214"/>
        <end position="260"/>
    </location>
</feature>
<dbReference type="RefSeq" id="WP_106315345.1">
    <property type="nucleotide sequence ID" value="NZ_BOMO01000024.1"/>
</dbReference>
<evidence type="ECO:0000313" key="2">
    <source>
        <dbReference type="EMBL" id="PRX25626.1"/>
    </source>
</evidence>
<organism evidence="2 3">
    <name type="scientific">Actinoplanes italicus</name>
    <dbReference type="NCBI Taxonomy" id="113567"/>
    <lineage>
        <taxon>Bacteria</taxon>
        <taxon>Bacillati</taxon>
        <taxon>Actinomycetota</taxon>
        <taxon>Actinomycetes</taxon>
        <taxon>Micromonosporales</taxon>
        <taxon>Micromonosporaceae</taxon>
        <taxon>Actinoplanes</taxon>
    </lineage>
</organism>
<name>A0A2T0KPG1_9ACTN</name>
<dbReference type="Proteomes" id="UP000239415">
    <property type="component" value="Unassembled WGS sequence"/>
</dbReference>
<feature type="compositionally biased region" description="Basic and acidic residues" evidence="1">
    <location>
        <begin position="216"/>
        <end position="228"/>
    </location>
</feature>
<feature type="compositionally biased region" description="Basic and acidic residues" evidence="1">
    <location>
        <begin position="235"/>
        <end position="245"/>
    </location>
</feature>
<dbReference type="EMBL" id="PVMZ01000001">
    <property type="protein sequence ID" value="PRX25626.1"/>
    <property type="molecule type" value="Genomic_DNA"/>
</dbReference>
<sequence>MDDCFGQLADGLRKGVALGLSVSNEEAANEFAASKFKKPPVYGTARYYYGLDAVAYALRTSLGASVVSFYGRPYAMVDGRLIYPWCFGNAATVHHHDVPVKVVSQFRQDLFAARTASRDRAQMWIDFASQGEDGGPAIKGPTPEELLSTDPKAVLVAYASNPRAGLLKVILGDVELYPDGHMHWNHEEEIILENALAGDLSLTRNAIAESLQSFDSRPEPDVDLNLHEEDADAGENIKETYYEDPERPDDEEGNESSNAV</sequence>
<dbReference type="AlphaFoldDB" id="A0A2T0KPG1"/>
<proteinExistence type="predicted"/>
<gene>
    <name evidence="2" type="ORF">CLV67_101343</name>
</gene>
<dbReference type="OrthoDB" id="3518035at2"/>
<accession>A0A2T0KPG1</accession>
<protein>
    <submittedName>
        <fullName evidence="2">Uncharacterized protein</fullName>
    </submittedName>
</protein>
<keyword evidence="3" id="KW-1185">Reference proteome</keyword>